<gene>
    <name evidence="3" type="ORF">PARHAE_03003</name>
</gene>
<reference evidence="3 4" key="1">
    <citation type="submission" date="2018-12" db="EMBL/GenBank/DDBJ databases">
        <authorList>
            <person name="Criscuolo A."/>
        </authorList>
    </citation>
    <scope>NUCLEOTIDE SEQUENCE [LARGE SCALE GENOMIC DNA]</scope>
    <source>
        <strain evidence="3">ACIP1116241</strain>
    </source>
</reference>
<evidence type="ECO:0000259" key="1">
    <source>
        <dbReference type="SMART" id="SM00897"/>
    </source>
</evidence>
<protein>
    <submittedName>
        <fullName evidence="3">FIST N domain protein</fullName>
    </submittedName>
</protein>
<accession>A0A447IQL0</accession>
<organism evidence="3 4">
    <name type="scientific">Paracoccus haematequi</name>
    <dbReference type="NCBI Taxonomy" id="2491866"/>
    <lineage>
        <taxon>Bacteria</taxon>
        <taxon>Pseudomonadati</taxon>
        <taxon>Pseudomonadota</taxon>
        <taxon>Alphaproteobacteria</taxon>
        <taxon>Rhodobacterales</taxon>
        <taxon>Paracoccaceae</taxon>
        <taxon>Paracoccus</taxon>
    </lineage>
</organism>
<feature type="domain" description="FIST C-domain" evidence="2">
    <location>
        <begin position="247"/>
        <end position="376"/>
    </location>
</feature>
<dbReference type="OrthoDB" id="9807948at2"/>
<dbReference type="SMART" id="SM00897">
    <property type="entry name" value="FIST"/>
    <property type="match status" value="1"/>
</dbReference>
<dbReference type="RefSeq" id="WP_126155411.1">
    <property type="nucleotide sequence ID" value="NZ_UZWE01000042.1"/>
</dbReference>
<dbReference type="PANTHER" id="PTHR40252">
    <property type="entry name" value="BLR0328 PROTEIN"/>
    <property type="match status" value="1"/>
</dbReference>
<dbReference type="Proteomes" id="UP000270743">
    <property type="component" value="Unassembled WGS sequence"/>
</dbReference>
<sequence length="395" mass="41374">MDGGDPAADPVRAAADRTGRAGAILRRAQAPAADPGAAARLASDLGPDLALALLFVSPTADFAATMAAAARAFGATPVLGCTTAGEIAGGYVEDRIIAVGFPAGDFAAETIAVPDLDRIEPAALIDAMIRARQRLGASHPGFVHEFAYLMVDGSTLREDALMAVVGHGLGPVPLFGGSAGDGTRFGQSYLAQGARVRTNAALLTFLRTRCPIRVFSFDHLDAGAGQMVVTGADPAQRRVCEINAAPAAVEYARLLGKPAGQLDPFTFAAHPLVVRVGGRYHVRSIQRVENGTDLVFFSAIDEGVVLTLATPRDIARSLESNLARLADAGPVDSILACDCILRRMEAQQKQQTREVSQVLARHNVTGFSTYGEQFGAMHVNLTMTGVAIYAPEGDR</sequence>
<dbReference type="SMART" id="SM01204">
    <property type="entry name" value="FIST_C"/>
    <property type="match status" value="1"/>
</dbReference>
<dbReference type="PANTHER" id="PTHR40252:SF2">
    <property type="entry name" value="BLR0328 PROTEIN"/>
    <property type="match status" value="1"/>
</dbReference>
<dbReference type="Pfam" id="PF08495">
    <property type="entry name" value="FIST"/>
    <property type="match status" value="1"/>
</dbReference>
<name>A0A447IQL0_9RHOB</name>
<evidence type="ECO:0000313" key="3">
    <source>
        <dbReference type="EMBL" id="VDS09796.1"/>
    </source>
</evidence>
<dbReference type="EMBL" id="UZWE01000042">
    <property type="protein sequence ID" value="VDS09796.1"/>
    <property type="molecule type" value="Genomic_DNA"/>
</dbReference>
<dbReference type="Pfam" id="PF10442">
    <property type="entry name" value="FIST_C"/>
    <property type="match status" value="1"/>
</dbReference>
<dbReference type="InterPro" id="IPR013702">
    <property type="entry name" value="FIST_domain_N"/>
</dbReference>
<dbReference type="InterPro" id="IPR019494">
    <property type="entry name" value="FIST_C"/>
</dbReference>
<evidence type="ECO:0000259" key="2">
    <source>
        <dbReference type="SMART" id="SM01204"/>
    </source>
</evidence>
<keyword evidence="4" id="KW-1185">Reference proteome</keyword>
<evidence type="ECO:0000313" key="4">
    <source>
        <dbReference type="Proteomes" id="UP000270743"/>
    </source>
</evidence>
<proteinExistence type="predicted"/>
<feature type="domain" description="FIST" evidence="1">
    <location>
        <begin position="48"/>
        <end position="246"/>
    </location>
</feature>
<dbReference type="AlphaFoldDB" id="A0A447IQL0"/>